<keyword evidence="4" id="KW-1185">Reference proteome</keyword>
<name>A0A4U0RTN1_9RHOB</name>
<accession>A0A4U0RTN1</accession>
<dbReference type="OrthoDB" id="9770043at2"/>
<dbReference type="PANTHER" id="PTHR19328:SF75">
    <property type="entry name" value="ALDOSE SUGAR DEHYDROGENASE YLII"/>
    <property type="match status" value="1"/>
</dbReference>
<dbReference type="InterPro" id="IPR012938">
    <property type="entry name" value="Glc/Sorbosone_DH"/>
</dbReference>
<feature type="domain" description="Glucose/Sorbosone dehydrogenase" evidence="2">
    <location>
        <begin position="62"/>
        <end position="390"/>
    </location>
</feature>
<keyword evidence="1" id="KW-0732">Signal</keyword>
<dbReference type="InterPro" id="IPR011041">
    <property type="entry name" value="Quinoprot_gluc/sorb_DH_b-prop"/>
</dbReference>
<evidence type="ECO:0000313" key="4">
    <source>
        <dbReference type="Proteomes" id="UP000309747"/>
    </source>
</evidence>
<dbReference type="RefSeq" id="WP_136885913.1">
    <property type="nucleotide sequence ID" value="NZ_SUNI01000007.1"/>
</dbReference>
<dbReference type="SUPFAM" id="SSF50952">
    <property type="entry name" value="Soluble quinoprotein glucose dehydrogenase"/>
    <property type="match status" value="1"/>
</dbReference>
<dbReference type="EMBL" id="SUNI01000007">
    <property type="protein sequence ID" value="TJZ91744.1"/>
    <property type="molecule type" value="Genomic_DNA"/>
</dbReference>
<comment type="caution">
    <text evidence="3">The sequence shown here is derived from an EMBL/GenBank/DDBJ whole genome shotgun (WGS) entry which is preliminary data.</text>
</comment>
<proteinExistence type="predicted"/>
<dbReference type="PANTHER" id="PTHR19328">
    <property type="entry name" value="HEDGEHOG-INTERACTING PROTEIN"/>
    <property type="match status" value="1"/>
</dbReference>
<protein>
    <submittedName>
        <fullName evidence="3">PQQ-dependent sugar dehydrogenase</fullName>
    </submittedName>
</protein>
<reference evidence="3 4" key="1">
    <citation type="submission" date="2019-04" db="EMBL/GenBank/DDBJ databases">
        <authorList>
            <person name="Li J."/>
        </authorList>
    </citation>
    <scope>NUCLEOTIDE SEQUENCE [LARGE SCALE GENOMIC DNA]</scope>
    <source>
        <strain evidence="3 4">KCTC 42687</strain>
    </source>
</reference>
<organism evidence="3 4">
    <name type="scientific">Paracoccus gahaiensis</name>
    <dbReference type="NCBI Taxonomy" id="1706839"/>
    <lineage>
        <taxon>Bacteria</taxon>
        <taxon>Pseudomonadati</taxon>
        <taxon>Pseudomonadota</taxon>
        <taxon>Alphaproteobacteria</taxon>
        <taxon>Rhodobacterales</taxon>
        <taxon>Paracoccaceae</taxon>
        <taxon>Paracoccus</taxon>
    </lineage>
</organism>
<dbReference type="Proteomes" id="UP000309747">
    <property type="component" value="Unassembled WGS sequence"/>
</dbReference>
<dbReference type="Pfam" id="PF07995">
    <property type="entry name" value="GSDH"/>
    <property type="match status" value="1"/>
</dbReference>
<sequence length="395" mass="41661">MRLAHRLCLMLSLAGAGPLAAQTFNAAAPNAPGQSPAFAGQTRAPILDQGVQLGRQVVATGLDQPWGMDQLPDGSWLVTEKPGRMRIIGPGGASAPIAGLPTVDARGQGGLLDVAVAPTFAQTRRVWWSYAEPLGGGRSATSVATGVLSPDGTTMGDAQVIFRQQPAWSSTSHFGARLVFDGRGALFVTTGERSQPQARVLAQDVTTHFGKVLRIAPGGGAAQGNPRIPNGQPEIWSWGHRNIQSAATGPDGALWTVEHGPRGGDELNRPQSGRNYGWPIISYGREYRGGAIGQGETARPGMEQPLYYWDPIIAPSGMAFYDGAMFPGWRGDVLIGALAGQALVRLTLDGTRVTGEARYLQGEGRIRDVDVAEDGSIMILTETPQGAMVRLTPAN</sequence>
<feature type="signal peptide" evidence="1">
    <location>
        <begin position="1"/>
        <end position="21"/>
    </location>
</feature>
<evidence type="ECO:0000313" key="3">
    <source>
        <dbReference type="EMBL" id="TJZ91744.1"/>
    </source>
</evidence>
<feature type="chain" id="PRO_5020889089" evidence="1">
    <location>
        <begin position="22"/>
        <end position="395"/>
    </location>
</feature>
<dbReference type="InterPro" id="IPR011042">
    <property type="entry name" value="6-blade_b-propeller_TolB-like"/>
</dbReference>
<gene>
    <name evidence="3" type="ORF">FA743_09695</name>
</gene>
<evidence type="ECO:0000259" key="2">
    <source>
        <dbReference type="Pfam" id="PF07995"/>
    </source>
</evidence>
<evidence type="ECO:0000256" key="1">
    <source>
        <dbReference type="SAM" id="SignalP"/>
    </source>
</evidence>
<dbReference type="AlphaFoldDB" id="A0A4U0RTN1"/>
<dbReference type="Gene3D" id="2.120.10.30">
    <property type="entry name" value="TolB, C-terminal domain"/>
    <property type="match status" value="1"/>
</dbReference>